<dbReference type="Proteomes" id="UP000229044">
    <property type="component" value="Unassembled WGS sequence"/>
</dbReference>
<dbReference type="SMART" id="SM00448">
    <property type="entry name" value="REC"/>
    <property type="match status" value="1"/>
</dbReference>
<dbReference type="InterPro" id="IPR013767">
    <property type="entry name" value="PAS_fold"/>
</dbReference>
<evidence type="ECO:0000259" key="4">
    <source>
        <dbReference type="PROSITE" id="PS50110"/>
    </source>
</evidence>
<feature type="domain" description="Response regulatory" evidence="4">
    <location>
        <begin position="65"/>
        <end position="179"/>
    </location>
</feature>
<comment type="caution">
    <text evidence="7">The sequence shown here is derived from an EMBL/GenBank/DDBJ whole genome shotgun (WGS) entry which is preliminary data.</text>
</comment>
<dbReference type="FunFam" id="3.30.70.270:FF:000001">
    <property type="entry name" value="Diguanylate cyclase domain protein"/>
    <property type="match status" value="1"/>
</dbReference>
<dbReference type="PANTHER" id="PTHR46663:SF2">
    <property type="entry name" value="GGDEF DOMAIN-CONTAINING PROTEIN"/>
    <property type="match status" value="1"/>
</dbReference>
<dbReference type="SMART" id="SM00267">
    <property type="entry name" value="GGDEF"/>
    <property type="match status" value="1"/>
</dbReference>
<dbReference type="Gene3D" id="3.30.450.20">
    <property type="entry name" value="PAS domain"/>
    <property type="match status" value="1"/>
</dbReference>
<comment type="cofactor">
    <cofactor evidence="1">
        <name>Mg(2+)</name>
        <dbReference type="ChEBI" id="CHEBI:18420"/>
    </cofactor>
</comment>
<dbReference type="InterPro" id="IPR000014">
    <property type="entry name" value="PAS"/>
</dbReference>
<dbReference type="InterPro" id="IPR011006">
    <property type="entry name" value="CheY-like_superfamily"/>
</dbReference>
<dbReference type="AlphaFoldDB" id="A0A2G1VA56"/>
<dbReference type="PROSITE" id="PS50110">
    <property type="entry name" value="RESPONSE_REGULATORY"/>
    <property type="match status" value="1"/>
</dbReference>
<name>A0A2G1VA56_9GAMM</name>
<protein>
    <recommendedName>
        <fullName evidence="9">Two-component system response regulator</fullName>
    </recommendedName>
</protein>
<dbReference type="Pfam" id="PF00989">
    <property type="entry name" value="PAS"/>
    <property type="match status" value="1"/>
</dbReference>
<accession>A0A2G1VA56</accession>
<dbReference type="OrthoDB" id="766410at2"/>
<comment type="caution">
    <text evidence="2">Lacks conserved residue(s) required for the propagation of feature annotation.</text>
</comment>
<feature type="compositionally biased region" description="Polar residues" evidence="3">
    <location>
        <begin position="38"/>
        <end position="59"/>
    </location>
</feature>
<dbReference type="GO" id="GO:0000160">
    <property type="term" value="P:phosphorelay signal transduction system"/>
    <property type="evidence" value="ECO:0007669"/>
    <property type="project" value="InterPro"/>
</dbReference>
<evidence type="ECO:0000313" key="8">
    <source>
        <dbReference type="Proteomes" id="UP000229044"/>
    </source>
</evidence>
<evidence type="ECO:0000313" key="7">
    <source>
        <dbReference type="EMBL" id="PHQ23646.1"/>
    </source>
</evidence>
<dbReference type="Gene3D" id="3.40.50.2300">
    <property type="match status" value="1"/>
</dbReference>
<dbReference type="GO" id="GO:0003824">
    <property type="term" value="F:catalytic activity"/>
    <property type="evidence" value="ECO:0007669"/>
    <property type="project" value="UniProtKB-ARBA"/>
</dbReference>
<gene>
    <name evidence="7" type="ORF">CLH62_20415</name>
</gene>
<dbReference type="PROSITE" id="PS50112">
    <property type="entry name" value="PAS"/>
    <property type="match status" value="1"/>
</dbReference>
<dbReference type="NCBIfam" id="TIGR00254">
    <property type="entry name" value="GGDEF"/>
    <property type="match status" value="1"/>
</dbReference>
<evidence type="ECO:0000256" key="3">
    <source>
        <dbReference type="SAM" id="MobiDB-lite"/>
    </source>
</evidence>
<dbReference type="InterPro" id="IPR001789">
    <property type="entry name" value="Sig_transdc_resp-reg_receiver"/>
</dbReference>
<dbReference type="InterPro" id="IPR035965">
    <property type="entry name" value="PAS-like_dom_sf"/>
</dbReference>
<dbReference type="NCBIfam" id="TIGR00229">
    <property type="entry name" value="sensory_box"/>
    <property type="match status" value="1"/>
</dbReference>
<dbReference type="Pfam" id="PF00990">
    <property type="entry name" value="GGDEF"/>
    <property type="match status" value="1"/>
</dbReference>
<dbReference type="Pfam" id="PF00072">
    <property type="entry name" value="Response_reg"/>
    <property type="match status" value="1"/>
</dbReference>
<dbReference type="SUPFAM" id="SSF52172">
    <property type="entry name" value="CheY-like"/>
    <property type="match status" value="1"/>
</dbReference>
<dbReference type="SMART" id="SM00091">
    <property type="entry name" value="PAS"/>
    <property type="match status" value="1"/>
</dbReference>
<dbReference type="Gene3D" id="3.30.70.270">
    <property type="match status" value="1"/>
</dbReference>
<organism evidence="7 8">
    <name type="scientific">Marinobacter guineae</name>
    <dbReference type="NCBI Taxonomy" id="432303"/>
    <lineage>
        <taxon>Bacteria</taxon>
        <taxon>Pseudomonadati</taxon>
        <taxon>Pseudomonadota</taxon>
        <taxon>Gammaproteobacteria</taxon>
        <taxon>Pseudomonadales</taxon>
        <taxon>Marinobacteraceae</taxon>
        <taxon>Marinobacter</taxon>
    </lineage>
</organism>
<evidence type="ECO:0000256" key="1">
    <source>
        <dbReference type="ARBA" id="ARBA00001946"/>
    </source>
</evidence>
<dbReference type="EMBL" id="NTFI01000013">
    <property type="protein sequence ID" value="PHQ23646.1"/>
    <property type="molecule type" value="Genomic_DNA"/>
</dbReference>
<feature type="region of interest" description="Disordered" evidence="3">
    <location>
        <begin position="26"/>
        <end position="65"/>
    </location>
</feature>
<evidence type="ECO:0008006" key="9">
    <source>
        <dbReference type="Google" id="ProtNLM"/>
    </source>
</evidence>
<reference evidence="7 8" key="1">
    <citation type="submission" date="2017-09" db="EMBL/GenBank/DDBJ databases">
        <title>The draft genome sequences of Marinobacter guineae M3B.</title>
        <authorList>
            <person name="Cao J."/>
        </authorList>
    </citation>
    <scope>NUCLEOTIDE SEQUENCE [LARGE SCALE GENOMIC DNA]</scope>
    <source>
        <strain evidence="7 8">M3B</strain>
    </source>
</reference>
<dbReference type="PROSITE" id="PS50887">
    <property type="entry name" value="GGDEF"/>
    <property type="match status" value="1"/>
</dbReference>
<evidence type="ECO:0000259" key="5">
    <source>
        <dbReference type="PROSITE" id="PS50112"/>
    </source>
</evidence>
<dbReference type="SUPFAM" id="SSF55073">
    <property type="entry name" value="Nucleotide cyclase"/>
    <property type="match status" value="1"/>
</dbReference>
<proteinExistence type="predicted"/>
<sequence length="494" mass="54931">MSVKARCIWLASLVLDEITTPKSVRYRGLPKDRGSAVPQRSDNPPRSKVTQPAAHTTQAGEKPGRLLVGDDEPRLLASLCSILREQGFDVDGVSNGDALCRQVGLNHYDLILLNICMPGMGGLDVLSWLNANKMDIPVVMISGIADFRTLRRALQYGAFDYLRKPYDVDELIRVVREGVRVRTRESTGNKAEQSRNPTAHFFPKMLNQLPDIVFSLDDRGRINFVNRRVEPLLGFEQQELLGKPFSLLIDEGDVAKVSSLLDKHSLGDPATLEIRLRKRDQASSPFFELTVVPTRDQELWLPDNEGHLSIHAELLAVARDITERKKKQALVEFQASHDALTGLPNRTLFLDRLALAISQASRTEQKLASLFIDLNDFKAVNDTFGHNMGDQLLKSVAVRLKGCLREGDTLARYGGDEFTVLLPGLESGKDADAVVVKLLESLKDPFRLNNGTLCLSVKASIGVALFPDEGLEADELLQRADEAMYAKKERIKSR</sequence>
<dbReference type="CDD" id="cd00130">
    <property type="entry name" value="PAS"/>
    <property type="match status" value="1"/>
</dbReference>
<evidence type="ECO:0000256" key="2">
    <source>
        <dbReference type="PROSITE-ProRule" id="PRU00169"/>
    </source>
</evidence>
<dbReference type="InterPro" id="IPR043128">
    <property type="entry name" value="Rev_trsase/Diguanyl_cyclase"/>
</dbReference>
<feature type="domain" description="GGDEF" evidence="6">
    <location>
        <begin position="365"/>
        <end position="494"/>
    </location>
</feature>
<evidence type="ECO:0000259" key="6">
    <source>
        <dbReference type="PROSITE" id="PS50887"/>
    </source>
</evidence>
<dbReference type="GO" id="GO:0006355">
    <property type="term" value="P:regulation of DNA-templated transcription"/>
    <property type="evidence" value="ECO:0007669"/>
    <property type="project" value="InterPro"/>
</dbReference>
<keyword evidence="8" id="KW-1185">Reference proteome</keyword>
<dbReference type="CDD" id="cd01949">
    <property type="entry name" value="GGDEF"/>
    <property type="match status" value="1"/>
</dbReference>
<dbReference type="InterPro" id="IPR052163">
    <property type="entry name" value="DGC-Regulatory_Protein"/>
</dbReference>
<dbReference type="PANTHER" id="PTHR46663">
    <property type="entry name" value="DIGUANYLATE CYCLASE DGCT-RELATED"/>
    <property type="match status" value="1"/>
</dbReference>
<dbReference type="InterPro" id="IPR029787">
    <property type="entry name" value="Nucleotide_cyclase"/>
</dbReference>
<dbReference type="SUPFAM" id="SSF55785">
    <property type="entry name" value="PYP-like sensor domain (PAS domain)"/>
    <property type="match status" value="1"/>
</dbReference>
<feature type="domain" description="PAS" evidence="5">
    <location>
        <begin position="198"/>
        <end position="263"/>
    </location>
</feature>
<dbReference type="CDD" id="cd00156">
    <property type="entry name" value="REC"/>
    <property type="match status" value="1"/>
</dbReference>
<dbReference type="InterPro" id="IPR000160">
    <property type="entry name" value="GGDEF_dom"/>
</dbReference>